<name>A0ABX3ZCA3_9BACL</name>
<dbReference type="Proteomes" id="UP000196594">
    <property type="component" value="Unassembled WGS sequence"/>
</dbReference>
<reference evidence="2 3" key="1">
    <citation type="journal article" date="2017" name="Int. J. Syst. Evol. Microbiol.">
        <title>Solibacillus kalamii sp. nov., isolated from a high-efficiency particulate arrestance filter system used in the International Space Station.</title>
        <authorList>
            <person name="Checinska Sielaff A."/>
            <person name="Kumar R.M."/>
            <person name="Pal D."/>
            <person name="Mayilraj S."/>
            <person name="Venkateswaran K."/>
        </authorList>
    </citation>
    <scope>NUCLEOTIDE SEQUENCE [LARGE SCALE GENOMIC DNA]</scope>
    <source>
        <strain evidence="2 3">ISSFR-015</strain>
    </source>
</reference>
<evidence type="ECO:0000313" key="2">
    <source>
        <dbReference type="EMBL" id="OUZ37346.1"/>
    </source>
</evidence>
<feature type="signal peptide" evidence="1">
    <location>
        <begin position="1"/>
        <end position="24"/>
    </location>
</feature>
<feature type="chain" id="PRO_5047426564" description="Arginyl-tRNA synthetase" evidence="1">
    <location>
        <begin position="25"/>
        <end position="112"/>
    </location>
</feature>
<evidence type="ECO:0000256" key="1">
    <source>
        <dbReference type="SAM" id="SignalP"/>
    </source>
</evidence>
<evidence type="ECO:0000313" key="3">
    <source>
        <dbReference type="Proteomes" id="UP000196594"/>
    </source>
</evidence>
<dbReference type="EMBL" id="NHNT01000018">
    <property type="protein sequence ID" value="OUZ37346.1"/>
    <property type="molecule type" value="Genomic_DNA"/>
</dbReference>
<proteinExistence type="predicted"/>
<keyword evidence="1" id="KW-0732">Signal</keyword>
<comment type="caution">
    <text evidence="2">The sequence shown here is derived from an EMBL/GenBank/DDBJ whole genome shotgun (WGS) entry which is preliminary data.</text>
</comment>
<sequence>MNKKGFYVFLSICLVMLLTMLITACHDEVLEIEESNTYVWQKYMNEEEYKEVKEGMSYLDVVRISGGAGQQINNGTYEWNDEILLTKGYRLKFEDDVLVKKEIVERKGKSKR</sequence>
<organism evidence="2 3">
    <name type="scientific">Solibacillus kalamii</name>
    <dbReference type="NCBI Taxonomy" id="1748298"/>
    <lineage>
        <taxon>Bacteria</taxon>
        <taxon>Bacillati</taxon>
        <taxon>Bacillota</taxon>
        <taxon>Bacilli</taxon>
        <taxon>Bacillales</taxon>
        <taxon>Caryophanaceae</taxon>
        <taxon>Solibacillus</taxon>
    </lineage>
</organism>
<dbReference type="RefSeq" id="WP_087618576.1">
    <property type="nucleotide sequence ID" value="NZ_JAFBEY010000017.1"/>
</dbReference>
<keyword evidence="3" id="KW-1185">Reference proteome</keyword>
<gene>
    <name evidence="2" type="ORF">CBM15_18280</name>
</gene>
<protein>
    <recommendedName>
        <fullName evidence="4">Arginyl-tRNA synthetase</fullName>
    </recommendedName>
</protein>
<evidence type="ECO:0008006" key="4">
    <source>
        <dbReference type="Google" id="ProtNLM"/>
    </source>
</evidence>
<accession>A0ABX3ZCA3</accession>
<dbReference type="PROSITE" id="PS51257">
    <property type="entry name" value="PROKAR_LIPOPROTEIN"/>
    <property type="match status" value="1"/>
</dbReference>